<gene>
    <name evidence="2" type="ORF">OMP44_14155</name>
</gene>
<dbReference type="Proteomes" id="UP001157461">
    <property type="component" value="Unassembled WGS sequence"/>
</dbReference>
<dbReference type="EMBL" id="JAPDIQ010000006">
    <property type="protein sequence ID" value="MDH4764043.1"/>
    <property type="molecule type" value="Genomic_DNA"/>
</dbReference>
<organism evidence="2 3">
    <name type="scientific">Pseudomonas flavocrustae</name>
    <dbReference type="NCBI Taxonomy" id="2991719"/>
    <lineage>
        <taxon>Bacteria</taxon>
        <taxon>Pseudomonadati</taxon>
        <taxon>Pseudomonadota</taxon>
        <taxon>Gammaproteobacteria</taxon>
        <taxon>Pseudomonadales</taxon>
        <taxon>Pseudomonadaceae</taxon>
        <taxon>Pseudomonas</taxon>
    </lineage>
</organism>
<comment type="caution">
    <text evidence="2">The sequence shown here is derived from an EMBL/GenBank/DDBJ whole genome shotgun (WGS) entry which is preliminary data.</text>
</comment>
<name>A0ABT6IHS7_9PSED</name>
<feature type="chain" id="PRO_5047216775" evidence="1">
    <location>
        <begin position="21"/>
        <end position="153"/>
    </location>
</feature>
<evidence type="ECO:0000256" key="1">
    <source>
        <dbReference type="SAM" id="SignalP"/>
    </source>
</evidence>
<protein>
    <submittedName>
        <fullName evidence="2">DUF3574 domain-containing protein</fullName>
    </submittedName>
</protein>
<dbReference type="InterPro" id="IPR021957">
    <property type="entry name" value="DUF3574"/>
</dbReference>
<accession>A0ABT6IHS7</accession>
<sequence>MYRSLLVAALCLNLLGCANSHLPAAPRAEEPGATLIGDSSRPPEARWVRTELYLSLGPQRPVERQVSAQRWQAFLDQEITARFPDGFTVLDAYGQWRDRGATEPERLATKVLVILHEDTAARRQDLSAVRLAWKRLTGDLSVLAVSQPAAVSF</sequence>
<proteinExistence type="predicted"/>
<evidence type="ECO:0000313" key="3">
    <source>
        <dbReference type="Proteomes" id="UP001157461"/>
    </source>
</evidence>
<keyword evidence="3" id="KW-1185">Reference proteome</keyword>
<evidence type="ECO:0000313" key="2">
    <source>
        <dbReference type="EMBL" id="MDH4764043.1"/>
    </source>
</evidence>
<feature type="signal peptide" evidence="1">
    <location>
        <begin position="1"/>
        <end position="20"/>
    </location>
</feature>
<dbReference type="RefSeq" id="WP_280309039.1">
    <property type="nucleotide sequence ID" value="NZ_JAPDIQ010000006.1"/>
</dbReference>
<dbReference type="Pfam" id="PF12098">
    <property type="entry name" value="DUF3574"/>
    <property type="match status" value="1"/>
</dbReference>
<reference evidence="2 3" key="1">
    <citation type="submission" date="2022-10" db="EMBL/GenBank/DDBJ databases">
        <title>A novel Pseudomonas species, isolated from Passiflora incarnata leaves.</title>
        <authorList>
            <person name="Cueva-Yesquen L.G."/>
            <person name="Fantinatti-Garboggini F."/>
        </authorList>
    </citation>
    <scope>NUCLEOTIDE SEQUENCE [LARGE SCALE GENOMIC DNA]</scope>
    <source>
        <strain evidence="2 3">CBMAI 2609</strain>
    </source>
</reference>
<keyword evidence="1" id="KW-0732">Signal</keyword>